<feature type="region of interest" description="Disordered" evidence="1">
    <location>
        <begin position="16"/>
        <end position="45"/>
    </location>
</feature>
<dbReference type="Proteomes" id="UP001250214">
    <property type="component" value="Unassembled WGS sequence"/>
</dbReference>
<feature type="signal peptide" evidence="2">
    <location>
        <begin position="1"/>
        <end position="22"/>
    </location>
</feature>
<evidence type="ECO:0000256" key="2">
    <source>
        <dbReference type="SAM" id="SignalP"/>
    </source>
</evidence>
<gene>
    <name evidence="3" type="ORF">RIF23_11565</name>
</gene>
<dbReference type="RefSeq" id="WP_310912491.1">
    <property type="nucleotide sequence ID" value="NZ_JAVLVT010000005.1"/>
</dbReference>
<sequence>MEPLAVVAMAALPLATSCTSDAAPGPEQENTSAEHEEDNHDDSTTVEFDDLRFADHPDLQEFNFTDEEDVDYGLVTPEWAEKYEAQELRAEDPTPEQVRVILKDTEPPLNSFLGLQMGLEMADPDGFEHDIEDQLEFPGAVGGAVMRSNYTNHPQENVTRQWDIILQTEESPMYHIRYGGAEDEFNEDYANELLDSLEVNR</sequence>
<keyword evidence="4" id="KW-1185">Reference proteome</keyword>
<evidence type="ECO:0000313" key="4">
    <source>
        <dbReference type="Proteomes" id="UP001250214"/>
    </source>
</evidence>
<keyword evidence="2" id="KW-0732">Signal</keyword>
<dbReference type="EMBL" id="JAVLVT010000005">
    <property type="protein sequence ID" value="MDS1270936.1"/>
    <property type="molecule type" value="Genomic_DNA"/>
</dbReference>
<reference evidence="4" key="1">
    <citation type="submission" date="2023-07" db="EMBL/GenBank/DDBJ databases">
        <title>Novel species in the genus Lipingzhangella isolated from Sambhar Salt Lake.</title>
        <authorList>
            <person name="Jiya N."/>
            <person name="Kajale S."/>
            <person name="Sharma A."/>
        </authorList>
    </citation>
    <scope>NUCLEOTIDE SEQUENCE [LARGE SCALE GENOMIC DNA]</scope>
    <source>
        <strain evidence="4">LS1_29</strain>
    </source>
</reference>
<evidence type="ECO:0000256" key="1">
    <source>
        <dbReference type="SAM" id="MobiDB-lite"/>
    </source>
</evidence>
<organism evidence="3 4">
    <name type="scientific">Lipingzhangella rawalii</name>
    <dbReference type="NCBI Taxonomy" id="2055835"/>
    <lineage>
        <taxon>Bacteria</taxon>
        <taxon>Bacillati</taxon>
        <taxon>Actinomycetota</taxon>
        <taxon>Actinomycetes</taxon>
        <taxon>Streptosporangiales</taxon>
        <taxon>Nocardiopsidaceae</taxon>
        <taxon>Lipingzhangella</taxon>
    </lineage>
</organism>
<protein>
    <submittedName>
        <fullName evidence="3">Uncharacterized protein</fullName>
    </submittedName>
</protein>
<feature type="compositionally biased region" description="Basic and acidic residues" evidence="1">
    <location>
        <begin position="32"/>
        <end position="45"/>
    </location>
</feature>
<accession>A0ABU2H6M6</accession>
<name>A0ABU2H6M6_9ACTN</name>
<comment type="caution">
    <text evidence="3">The sequence shown here is derived from an EMBL/GenBank/DDBJ whole genome shotgun (WGS) entry which is preliminary data.</text>
</comment>
<evidence type="ECO:0000313" key="3">
    <source>
        <dbReference type="EMBL" id="MDS1270936.1"/>
    </source>
</evidence>
<feature type="chain" id="PRO_5046550385" evidence="2">
    <location>
        <begin position="23"/>
        <end position="201"/>
    </location>
</feature>
<proteinExistence type="predicted"/>